<feature type="non-terminal residue" evidence="2">
    <location>
        <position position="210"/>
    </location>
</feature>
<keyword evidence="3" id="KW-1185">Reference proteome</keyword>
<accession>A0AAW0CL43</accession>
<feature type="domain" description="DUF6570" evidence="1">
    <location>
        <begin position="121"/>
        <end position="210"/>
    </location>
</feature>
<dbReference type="EMBL" id="JAWWNJ010000017">
    <property type="protein sequence ID" value="KAK7038403.1"/>
    <property type="molecule type" value="Genomic_DNA"/>
</dbReference>
<dbReference type="Proteomes" id="UP001362999">
    <property type="component" value="Unassembled WGS sequence"/>
</dbReference>
<organism evidence="2 3">
    <name type="scientific">Favolaschia claudopus</name>
    <dbReference type="NCBI Taxonomy" id="2862362"/>
    <lineage>
        <taxon>Eukaryota</taxon>
        <taxon>Fungi</taxon>
        <taxon>Dikarya</taxon>
        <taxon>Basidiomycota</taxon>
        <taxon>Agaricomycotina</taxon>
        <taxon>Agaricomycetes</taxon>
        <taxon>Agaricomycetidae</taxon>
        <taxon>Agaricales</taxon>
        <taxon>Marasmiineae</taxon>
        <taxon>Mycenaceae</taxon>
        <taxon>Favolaschia</taxon>
    </lineage>
</organism>
<name>A0AAW0CL43_9AGAR</name>
<evidence type="ECO:0000313" key="2">
    <source>
        <dbReference type="EMBL" id="KAK7038403.1"/>
    </source>
</evidence>
<comment type="caution">
    <text evidence="2">The sequence shown here is derived from an EMBL/GenBank/DDBJ whole genome shotgun (WGS) entry which is preliminary data.</text>
</comment>
<dbReference type="Pfam" id="PF20209">
    <property type="entry name" value="DUF6570"/>
    <property type="match status" value="1"/>
</dbReference>
<proteinExistence type="predicted"/>
<gene>
    <name evidence="2" type="ORF">R3P38DRAFT_2516120</name>
</gene>
<evidence type="ECO:0000313" key="3">
    <source>
        <dbReference type="Proteomes" id="UP001362999"/>
    </source>
</evidence>
<dbReference type="InterPro" id="IPR046700">
    <property type="entry name" value="DUF6570"/>
</dbReference>
<dbReference type="AlphaFoldDB" id="A0AAW0CL43"/>
<reference evidence="2 3" key="1">
    <citation type="journal article" date="2024" name="J Genomics">
        <title>Draft genome sequencing and assembly of Favolaschia claudopus CIRM-BRFM 2984 isolated from oak limbs.</title>
        <authorList>
            <person name="Navarro D."/>
            <person name="Drula E."/>
            <person name="Chaduli D."/>
            <person name="Cazenave R."/>
            <person name="Ahrendt S."/>
            <person name="Wang J."/>
            <person name="Lipzen A."/>
            <person name="Daum C."/>
            <person name="Barry K."/>
            <person name="Grigoriev I.V."/>
            <person name="Favel A."/>
            <person name="Rosso M.N."/>
            <person name="Martin F."/>
        </authorList>
    </citation>
    <scope>NUCLEOTIDE SEQUENCE [LARGE SCALE GENOMIC DNA]</scope>
    <source>
        <strain evidence="2 3">CIRM-BRFM 2984</strain>
    </source>
</reference>
<evidence type="ECO:0000259" key="1">
    <source>
        <dbReference type="Pfam" id="PF20209"/>
    </source>
</evidence>
<protein>
    <recommendedName>
        <fullName evidence="1">DUF6570 domain-containing protein</fullName>
    </recommendedName>
</protein>
<sequence>MERLTSLARVEPPSFPPQLADKDRRKIIRQWQTKMEPTAWIPLACAVCGQKKVKTELADVEFDDDTLALLQNPFLPVETLPTTYNLQAYNNAILYYRALKDTTARASMSACTSCRRELAHGNQPLDSLANFQYYARDELPADVKAALASCTMFDRMMICQARSTKITHLFSKNPSSVLYGSDVTISQRFSRGNVAIIPQDVATLRTLLPP</sequence>